<protein>
    <recommendedName>
        <fullName evidence="4">PE family protein</fullName>
    </recommendedName>
</protein>
<proteinExistence type="predicted"/>
<reference evidence="3" key="1">
    <citation type="journal article" date="2019" name="Int. J. Syst. Evol. Microbiol.">
        <title>The Global Catalogue of Microorganisms (GCM) 10K type strain sequencing project: providing services to taxonomists for standard genome sequencing and annotation.</title>
        <authorList>
            <consortium name="The Broad Institute Genomics Platform"/>
            <consortium name="The Broad Institute Genome Sequencing Center for Infectious Disease"/>
            <person name="Wu L."/>
            <person name="Ma J."/>
        </authorList>
    </citation>
    <scope>NUCLEOTIDE SEQUENCE [LARGE SCALE GENOMIC DNA]</scope>
    <source>
        <strain evidence="3">CGMCC 4.7645</strain>
    </source>
</reference>
<name>A0ABW5FQK9_9PSEU</name>
<gene>
    <name evidence="2" type="ORF">ACFSXZ_08785</name>
</gene>
<sequence>MSWWDDVSFVVTGEESNAVKGAGQAIGQAGQAIGQNAAGAVLGQAGFGGPADVPAGASAVTSGGGSAGTIRMSREEMEDTLKRAQDLLKEITDQLRPAERLTQIQAPAKDPASLAATGSANNAGTYYVGHLRRQQAYLNKVVSKIAAALNITVQTDEGTAGAVGQAGKGAFG</sequence>
<feature type="coiled-coil region" evidence="1">
    <location>
        <begin position="70"/>
        <end position="101"/>
    </location>
</feature>
<dbReference type="RefSeq" id="WP_378263199.1">
    <property type="nucleotide sequence ID" value="NZ_JBHUKR010000006.1"/>
</dbReference>
<evidence type="ECO:0000256" key="1">
    <source>
        <dbReference type="SAM" id="Coils"/>
    </source>
</evidence>
<comment type="caution">
    <text evidence="2">The sequence shown here is derived from an EMBL/GenBank/DDBJ whole genome shotgun (WGS) entry which is preliminary data.</text>
</comment>
<dbReference type="EMBL" id="JBHUKR010000006">
    <property type="protein sequence ID" value="MFD2416425.1"/>
    <property type="molecule type" value="Genomic_DNA"/>
</dbReference>
<evidence type="ECO:0000313" key="3">
    <source>
        <dbReference type="Proteomes" id="UP001597417"/>
    </source>
</evidence>
<evidence type="ECO:0000313" key="2">
    <source>
        <dbReference type="EMBL" id="MFD2416425.1"/>
    </source>
</evidence>
<organism evidence="2 3">
    <name type="scientific">Amycolatopsis pigmentata</name>
    <dbReference type="NCBI Taxonomy" id="450801"/>
    <lineage>
        <taxon>Bacteria</taxon>
        <taxon>Bacillati</taxon>
        <taxon>Actinomycetota</taxon>
        <taxon>Actinomycetes</taxon>
        <taxon>Pseudonocardiales</taxon>
        <taxon>Pseudonocardiaceae</taxon>
        <taxon>Amycolatopsis</taxon>
    </lineage>
</organism>
<evidence type="ECO:0008006" key="4">
    <source>
        <dbReference type="Google" id="ProtNLM"/>
    </source>
</evidence>
<accession>A0ABW5FQK9</accession>
<keyword evidence="3" id="KW-1185">Reference proteome</keyword>
<dbReference type="Proteomes" id="UP001597417">
    <property type="component" value="Unassembled WGS sequence"/>
</dbReference>
<keyword evidence="1" id="KW-0175">Coiled coil</keyword>